<evidence type="ECO:0000313" key="2">
    <source>
        <dbReference type="Proteomes" id="UP001293254"/>
    </source>
</evidence>
<dbReference type="Proteomes" id="UP001293254">
    <property type="component" value="Unassembled WGS sequence"/>
</dbReference>
<protein>
    <submittedName>
        <fullName evidence="1">Uncharacterized protein</fullName>
    </submittedName>
</protein>
<comment type="caution">
    <text evidence="1">The sequence shown here is derived from an EMBL/GenBank/DDBJ whole genome shotgun (WGS) entry which is preliminary data.</text>
</comment>
<sequence>MEERPEGGYEDGRMSKKAEAVLLDENLLYEMLRQGEDRAATARWAEQVRMAGGGIKLYSSSLLRRSEDRIPQQNDEARRFGAWAQRRNHMVRLQPGVVAGETKKLRRRFDRK</sequence>
<organism evidence="1 2">
    <name type="scientific">Sesamum alatum</name>
    <dbReference type="NCBI Taxonomy" id="300844"/>
    <lineage>
        <taxon>Eukaryota</taxon>
        <taxon>Viridiplantae</taxon>
        <taxon>Streptophyta</taxon>
        <taxon>Embryophyta</taxon>
        <taxon>Tracheophyta</taxon>
        <taxon>Spermatophyta</taxon>
        <taxon>Magnoliopsida</taxon>
        <taxon>eudicotyledons</taxon>
        <taxon>Gunneridae</taxon>
        <taxon>Pentapetalae</taxon>
        <taxon>asterids</taxon>
        <taxon>lamiids</taxon>
        <taxon>Lamiales</taxon>
        <taxon>Pedaliaceae</taxon>
        <taxon>Sesamum</taxon>
    </lineage>
</organism>
<keyword evidence="2" id="KW-1185">Reference proteome</keyword>
<name>A0AAE2CUJ2_9LAMI</name>
<evidence type="ECO:0000313" key="1">
    <source>
        <dbReference type="EMBL" id="KAK4435047.1"/>
    </source>
</evidence>
<dbReference type="AlphaFoldDB" id="A0AAE2CUJ2"/>
<reference evidence="1" key="2">
    <citation type="journal article" date="2024" name="Plant">
        <title>Genomic evolution and insights into agronomic trait innovations of Sesamum species.</title>
        <authorList>
            <person name="Miao H."/>
            <person name="Wang L."/>
            <person name="Qu L."/>
            <person name="Liu H."/>
            <person name="Sun Y."/>
            <person name="Le M."/>
            <person name="Wang Q."/>
            <person name="Wei S."/>
            <person name="Zheng Y."/>
            <person name="Lin W."/>
            <person name="Duan Y."/>
            <person name="Cao H."/>
            <person name="Xiong S."/>
            <person name="Wang X."/>
            <person name="Wei L."/>
            <person name="Li C."/>
            <person name="Ma Q."/>
            <person name="Ju M."/>
            <person name="Zhao R."/>
            <person name="Li G."/>
            <person name="Mu C."/>
            <person name="Tian Q."/>
            <person name="Mei H."/>
            <person name="Zhang T."/>
            <person name="Gao T."/>
            <person name="Zhang H."/>
        </authorList>
    </citation>
    <scope>NUCLEOTIDE SEQUENCE</scope>
    <source>
        <strain evidence="1">3651</strain>
    </source>
</reference>
<gene>
    <name evidence="1" type="ORF">Salat_0667900</name>
</gene>
<dbReference type="EMBL" id="JACGWO010000002">
    <property type="protein sequence ID" value="KAK4435047.1"/>
    <property type="molecule type" value="Genomic_DNA"/>
</dbReference>
<proteinExistence type="predicted"/>
<reference evidence="1" key="1">
    <citation type="submission" date="2020-06" db="EMBL/GenBank/DDBJ databases">
        <authorList>
            <person name="Li T."/>
            <person name="Hu X."/>
            <person name="Zhang T."/>
            <person name="Song X."/>
            <person name="Zhang H."/>
            <person name="Dai N."/>
            <person name="Sheng W."/>
            <person name="Hou X."/>
            <person name="Wei L."/>
        </authorList>
    </citation>
    <scope>NUCLEOTIDE SEQUENCE</scope>
    <source>
        <strain evidence="1">3651</strain>
        <tissue evidence="1">Leaf</tissue>
    </source>
</reference>
<accession>A0AAE2CUJ2</accession>